<keyword evidence="1" id="KW-0812">Transmembrane</keyword>
<proteinExistence type="predicted"/>
<feature type="transmembrane region" description="Helical" evidence="1">
    <location>
        <begin position="12"/>
        <end position="37"/>
    </location>
</feature>
<accession>A0A0G1ZEY9</accession>
<evidence type="ECO:0000256" key="1">
    <source>
        <dbReference type="SAM" id="Phobius"/>
    </source>
</evidence>
<name>A0A0G1ZEY9_UNCK3</name>
<sequence>MKIFRFWIGLGRILLPIWLAIYFIGFRGFWVFVFVPLVAVKGIWWSTLIAFLVYGVWGTVFYLLILRGRVFDRAREKLAHLQPQKEYRILTWIKSRLSRYEDLIQVSPLWTLAMFVVGGVLTGVLVIRVVYSQKYWRKALILVWAGCAVEVLTWFLPLYGGLFSLVRVVLANWFRT</sequence>
<feature type="transmembrane region" description="Helical" evidence="1">
    <location>
        <begin position="43"/>
        <end position="65"/>
    </location>
</feature>
<organism evidence="2 3">
    <name type="scientific">candidate division Kazan bacterium GW2011_GWB1_52_7</name>
    <dbReference type="NCBI Taxonomy" id="1620414"/>
    <lineage>
        <taxon>Bacteria</taxon>
        <taxon>Bacteria division Kazan-3B-28</taxon>
    </lineage>
</organism>
<dbReference type="EMBL" id="LCRB01000007">
    <property type="protein sequence ID" value="KKW26427.1"/>
    <property type="molecule type" value="Genomic_DNA"/>
</dbReference>
<reference evidence="2 3" key="1">
    <citation type="journal article" date="2015" name="Nature">
        <title>rRNA introns, odd ribosomes, and small enigmatic genomes across a large radiation of phyla.</title>
        <authorList>
            <person name="Brown C.T."/>
            <person name="Hug L.A."/>
            <person name="Thomas B.C."/>
            <person name="Sharon I."/>
            <person name="Castelle C.J."/>
            <person name="Singh A."/>
            <person name="Wilkins M.J."/>
            <person name="Williams K.H."/>
            <person name="Banfield J.F."/>
        </authorList>
    </citation>
    <scope>NUCLEOTIDE SEQUENCE [LARGE SCALE GENOMIC DNA]</scope>
</reference>
<dbReference type="AlphaFoldDB" id="A0A0G1ZEY9"/>
<keyword evidence="1" id="KW-0472">Membrane</keyword>
<gene>
    <name evidence="2" type="ORF">VF00_C0007G0004</name>
</gene>
<dbReference type="Proteomes" id="UP000034913">
    <property type="component" value="Unassembled WGS sequence"/>
</dbReference>
<evidence type="ECO:0000313" key="3">
    <source>
        <dbReference type="Proteomes" id="UP000034913"/>
    </source>
</evidence>
<comment type="caution">
    <text evidence="2">The sequence shown here is derived from an EMBL/GenBank/DDBJ whole genome shotgun (WGS) entry which is preliminary data.</text>
</comment>
<feature type="transmembrane region" description="Helical" evidence="1">
    <location>
        <begin position="109"/>
        <end position="131"/>
    </location>
</feature>
<evidence type="ECO:0000313" key="2">
    <source>
        <dbReference type="EMBL" id="KKW26427.1"/>
    </source>
</evidence>
<feature type="transmembrane region" description="Helical" evidence="1">
    <location>
        <begin position="151"/>
        <end position="174"/>
    </location>
</feature>
<keyword evidence="1" id="KW-1133">Transmembrane helix</keyword>
<protein>
    <submittedName>
        <fullName evidence="2">Uncharacterized protein</fullName>
    </submittedName>
</protein>